<proteinExistence type="predicted"/>
<evidence type="ECO:0000313" key="3">
    <source>
        <dbReference type="Proteomes" id="UP001054889"/>
    </source>
</evidence>
<gene>
    <name evidence="2" type="primary">ga03776</name>
    <name evidence="2" type="ORF">PR202_ga03776</name>
</gene>
<organism evidence="2 3">
    <name type="scientific">Eleusine coracana subsp. coracana</name>
    <dbReference type="NCBI Taxonomy" id="191504"/>
    <lineage>
        <taxon>Eukaryota</taxon>
        <taxon>Viridiplantae</taxon>
        <taxon>Streptophyta</taxon>
        <taxon>Embryophyta</taxon>
        <taxon>Tracheophyta</taxon>
        <taxon>Spermatophyta</taxon>
        <taxon>Magnoliopsida</taxon>
        <taxon>Liliopsida</taxon>
        <taxon>Poales</taxon>
        <taxon>Poaceae</taxon>
        <taxon>PACMAD clade</taxon>
        <taxon>Chloridoideae</taxon>
        <taxon>Cynodonteae</taxon>
        <taxon>Eleusininae</taxon>
        <taxon>Eleusine</taxon>
    </lineage>
</organism>
<dbReference type="EMBL" id="BQKI01000002">
    <property type="protein sequence ID" value="GJM87783.1"/>
    <property type="molecule type" value="Genomic_DNA"/>
</dbReference>
<reference evidence="2" key="1">
    <citation type="journal article" date="2018" name="DNA Res.">
        <title>Multiple hybrid de novo genome assembly of finger millet, an orphan allotetraploid crop.</title>
        <authorList>
            <person name="Hatakeyama M."/>
            <person name="Aluri S."/>
            <person name="Balachadran M.T."/>
            <person name="Sivarajan S.R."/>
            <person name="Patrignani A."/>
            <person name="Gruter S."/>
            <person name="Poveda L."/>
            <person name="Shimizu-Inatsugi R."/>
            <person name="Baeten J."/>
            <person name="Francoijs K.J."/>
            <person name="Nataraja K.N."/>
            <person name="Reddy Y.A.N."/>
            <person name="Phadnis S."/>
            <person name="Ravikumar R.L."/>
            <person name="Schlapbach R."/>
            <person name="Sreeman S.M."/>
            <person name="Shimizu K.K."/>
        </authorList>
    </citation>
    <scope>NUCLEOTIDE SEQUENCE</scope>
</reference>
<sequence>MVINEEDGPERRLSKKSVCAGDHRDRMVRPTDQTVRSVWVKRKTERKRALWSPMDLSEASDMSNSWTNRMVRSTDRMVR</sequence>
<keyword evidence="3" id="KW-1185">Reference proteome</keyword>
<dbReference type="Proteomes" id="UP001054889">
    <property type="component" value="Unassembled WGS sequence"/>
</dbReference>
<feature type="region of interest" description="Disordered" evidence="1">
    <location>
        <begin position="1"/>
        <end position="25"/>
    </location>
</feature>
<reference evidence="2" key="2">
    <citation type="submission" date="2021-12" db="EMBL/GenBank/DDBJ databases">
        <title>Resequencing data analysis of finger millet.</title>
        <authorList>
            <person name="Hatakeyama M."/>
            <person name="Aluri S."/>
            <person name="Balachadran M.T."/>
            <person name="Sivarajan S.R."/>
            <person name="Poveda L."/>
            <person name="Shimizu-Inatsugi R."/>
            <person name="Schlapbach R."/>
            <person name="Sreeman S.M."/>
            <person name="Shimizu K.K."/>
        </authorList>
    </citation>
    <scope>NUCLEOTIDE SEQUENCE</scope>
</reference>
<evidence type="ECO:0000256" key="1">
    <source>
        <dbReference type="SAM" id="MobiDB-lite"/>
    </source>
</evidence>
<name>A0AAV5BQ95_ELECO</name>
<accession>A0AAV5BQ95</accession>
<evidence type="ECO:0000313" key="2">
    <source>
        <dbReference type="EMBL" id="GJM87783.1"/>
    </source>
</evidence>
<comment type="caution">
    <text evidence="2">The sequence shown here is derived from an EMBL/GenBank/DDBJ whole genome shotgun (WGS) entry which is preliminary data.</text>
</comment>
<dbReference type="AlphaFoldDB" id="A0AAV5BQ95"/>
<protein>
    <submittedName>
        <fullName evidence="2">Uncharacterized protein</fullName>
    </submittedName>
</protein>